<sequence>MKTETVLKSISKSLCLLAFLILIYSCQEKESPVLEEERGPTITDIEGNVYDIVEFGETWWMVQNLKTTKYRDGTVIPKVESNEEWSRLESGAWSWYENDPEADDKSGKLYNWYAASCCDICPEGWRLPDDYDVDRLASYRFAASSMIYRSSGWANEYTFSSGFRNEKGGFQNSNISSESRMGFSFYWSKNPDGFPVFPGVFMAYSITNTDGSALVVNSSVPLSTKSGAYIKCVKEK</sequence>
<dbReference type="PROSITE" id="PS51257">
    <property type="entry name" value="PROKAR_LIPOPROTEIN"/>
    <property type="match status" value="1"/>
</dbReference>
<dbReference type="AlphaFoldDB" id="S2DZD4"/>
<dbReference type="Pfam" id="PF09603">
    <property type="entry name" value="Fib_succ_major"/>
    <property type="match status" value="1"/>
</dbReference>
<evidence type="ECO:0000313" key="2">
    <source>
        <dbReference type="EMBL" id="EOZ95158.1"/>
    </source>
</evidence>
<name>S2DZD4_INDAL</name>
<evidence type="ECO:0000313" key="3">
    <source>
        <dbReference type="Proteomes" id="UP000006073"/>
    </source>
</evidence>
<dbReference type="EMBL" id="ALWO02000040">
    <property type="protein sequence ID" value="EOZ95158.1"/>
    <property type="molecule type" value="Genomic_DNA"/>
</dbReference>
<reference evidence="2 3" key="1">
    <citation type="journal article" date="2013" name="Genome Announc.">
        <title>Draft Genome Sequence of Indibacter alkaliphilus Strain LW1T, Isolated from Lonar Lake, a Haloalkaline Lake in the Buldana District of Maharashtra, India.</title>
        <authorList>
            <person name="Singh A."/>
            <person name="Kumar Jangir P."/>
            <person name="Sharma R."/>
            <person name="Singh A."/>
            <person name="Kumar Pinnaka A."/>
            <person name="Shivaji S."/>
        </authorList>
    </citation>
    <scope>NUCLEOTIDE SEQUENCE [LARGE SCALE GENOMIC DNA]</scope>
    <source>
        <strain evidence="3">CCUG 57479 / KCTC 22604 / LW1</strain>
    </source>
</reference>
<comment type="caution">
    <text evidence="2">The sequence shown here is derived from an EMBL/GenBank/DDBJ whole genome shotgun (WGS) entry which is preliminary data.</text>
</comment>
<dbReference type="OrthoDB" id="9805760at2"/>
<dbReference type="Proteomes" id="UP000006073">
    <property type="component" value="Unassembled WGS sequence"/>
</dbReference>
<organism evidence="2 3">
    <name type="scientific">Indibacter alkaliphilus (strain CCUG 57479 / KCTC 22604 / LW1)</name>
    <dbReference type="NCBI Taxonomy" id="1189612"/>
    <lineage>
        <taxon>Bacteria</taxon>
        <taxon>Pseudomonadati</taxon>
        <taxon>Bacteroidota</taxon>
        <taxon>Cytophagia</taxon>
        <taxon>Cytophagales</taxon>
        <taxon>Cyclobacteriaceae</taxon>
    </lineage>
</organism>
<keyword evidence="3" id="KW-1185">Reference proteome</keyword>
<evidence type="ECO:0000259" key="1">
    <source>
        <dbReference type="Pfam" id="PF09603"/>
    </source>
</evidence>
<protein>
    <recommendedName>
        <fullName evidence="1">Fibrobacter succinogenes major paralogous domain-containing protein</fullName>
    </recommendedName>
</protein>
<proteinExistence type="predicted"/>
<dbReference type="NCBIfam" id="TIGR02145">
    <property type="entry name" value="Fib_succ_major"/>
    <property type="match status" value="1"/>
</dbReference>
<accession>S2DZD4</accession>
<dbReference type="InterPro" id="IPR011871">
    <property type="entry name" value="Fib_succ_major"/>
</dbReference>
<feature type="domain" description="Fibrobacter succinogenes major paralogous" evidence="1">
    <location>
        <begin position="53"/>
        <end position="197"/>
    </location>
</feature>
<dbReference type="STRING" id="1189612.A33Q_3363"/>
<dbReference type="RefSeq" id="WP_009034657.1">
    <property type="nucleotide sequence ID" value="NZ_ALWO02000040.1"/>
</dbReference>
<gene>
    <name evidence="2" type="ORF">A33Q_3363</name>
</gene>